<keyword evidence="2" id="KW-1185">Reference proteome</keyword>
<dbReference type="Proteomes" id="UP000830835">
    <property type="component" value="Unassembled WGS sequence"/>
</dbReference>
<gene>
    <name evidence="1" type="ORF">JX360_09880</name>
</gene>
<comment type="caution">
    <text evidence="1">The sequence shown here is derived from an EMBL/GenBank/DDBJ whole genome shotgun (WGS) entry which is preliminary data.</text>
</comment>
<evidence type="ECO:0000313" key="2">
    <source>
        <dbReference type="Proteomes" id="UP000830835"/>
    </source>
</evidence>
<dbReference type="RefSeq" id="WP_244350489.1">
    <property type="nucleotide sequence ID" value="NZ_JAFIRA010000023.1"/>
</dbReference>
<organism evidence="1 2">
    <name type="scientific">Thermostichus vulcanus str. 'Rupite'</name>
    <dbReference type="NCBI Taxonomy" id="2813851"/>
    <lineage>
        <taxon>Bacteria</taxon>
        <taxon>Bacillati</taxon>
        <taxon>Cyanobacteriota</taxon>
        <taxon>Cyanophyceae</taxon>
        <taxon>Thermostichales</taxon>
        <taxon>Thermostichaceae</taxon>
        <taxon>Thermostichus</taxon>
    </lineage>
</organism>
<sequence length="70" mass="7618">MEDLDPEIYVDQVAKALQLPLQPDHRPGVIENFARILPIAKLVLEFPLPQTVEAAPTFDPAPGSGTESLP</sequence>
<reference evidence="1" key="1">
    <citation type="submission" date="2021-02" db="EMBL/GenBank/DDBJ databases">
        <title>The CRISPR/cas machinery reduction and long-range gene transfer in the hot spring cyanobacterium Synechococcus.</title>
        <authorList>
            <person name="Dvorak P."/>
            <person name="Jahodarova E."/>
            <person name="Hasler P."/>
            <person name="Poulickova A."/>
        </authorList>
    </citation>
    <scope>NUCLEOTIDE SEQUENCE</scope>
    <source>
        <strain evidence="1">Rupite</strain>
    </source>
</reference>
<accession>A0ABT0CBQ2</accession>
<dbReference type="Pfam" id="PF13318">
    <property type="entry name" value="AtzG-like"/>
    <property type="match status" value="1"/>
</dbReference>
<dbReference type="EMBL" id="JAFIRA010000023">
    <property type="protein sequence ID" value="MCJ2543212.1"/>
    <property type="molecule type" value="Genomic_DNA"/>
</dbReference>
<dbReference type="InterPro" id="IPR025148">
    <property type="entry name" value="AtzG-like"/>
</dbReference>
<name>A0ABT0CBQ2_THEVL</name>
<protein>
    <submittedName>
        <fullName evidence="1">DUF4089 domain-containing protein</fullName>
    </submittedName>
</protein>
<evidence type="ECO:0000313" key="1">
    <source>
        <dbReference type="EMBL" id="MCJ2543212.1"/>
    </source>
</evidence>
<proteinExistence type="predicted"/>